<evidence type="ECO:0008006" key="3">
    <source>
        <dbReference type="Google" id="ProtNLM"/>
    </source>
</evidence>
<name>A0A512BJ48_9BACT</name>
<dbReference type="Pfam" id="PF14014">
    <property type="entry name" value="DUF4230"/>
    <property type="match status" value="1"/>
</dbReference>
<organism evidence="1 2">
    <name type="scientific">Segetibacter aerophilus</name>
    <dbReference type="NCBI Taxonomy" id="670293"/>
    <lineage>
        <taxon>Bacteria</taxon>
        <taxon>Pseudomonadati</taxon>
        <taxon>Bacteroidota</taxon>
        <taxon>Chitinophagia</taxon>
        <taxon>Chitinophagales</taxon>
        <taxon>Chitinophagaceae</taxon>
        <taxon>Segetibacter</taxon>
    </lineage>
</organism>
<protein>
    <recommendedName>
        <fullName evidence="3">DUF4230 domain-containing protein</fullName>
    </recommendedName>
</protein>
<accession>A0A512BJ48</accession>
<proteinExistence type="predicted"/>
<dbReference type="Proteomes" id="UP000321513">
    <property type="component" value="Unassembled WGS sequence"/>
</dbReference>
<evidence type="ECO:0000313" key="1">
    <source>
        <dbReference type="EMBL" id="GEO11996.1"/>
    </source>
</evidence>
<keyword evidence="2" id="KW-1185">Reference proteome</keyword>
<comment type="caution">
    <text evidence="1">The sequence shown here is derived from an EMBL/GenBank/DDBJ whole genome shotgun (WGS) entry which is preliminary data.</text>
</comment>
<gene>
    <name evidence="1" type="ORF">SAE01_44920</name>
</gene>
<reference evidence="1 2" key="1">
    <citation type="submission" date="2019-07" db="EMBL/GenBank/DDBJ databases">
        <title>Whole genome shotgun sequence of Segetibacter aerophilus NBRC 106135.</title>
        <authorList>
            <person name="Hosoyama A."/>
            <person name="Uohara A."/>
            <person name="Ohji S."/>
            <person name="Ichikawa N."/>
        </authorList>
    </citation>
    <scope>NUCLEOTIDE SEQUENCE [LARGE SCALE GENOMIC DNA]</scope>
    <source>
        <strain evidence="1 2">NBRC 106135</strain>
    </source>
</reference>
<dbReference type="EMBL" id="BJYT01000035">
    <property type="protein sequence ID" value="GEO11996.1"/>
    <property type="molecule type" value="Genomic_DNA"/>
</dbReference>
<sequence length="201" mass="23185">MGSLLIGLLLGAVIMFLVWRLLNKGKQVEVKENSHTVVESIRRVFKIVFAEGHFNELYNFEETRKIFGFIPSTKRALVIIKAKVLVGYDFKKCVWEVDEQNRRIKMISFPEPEILSIEPDYLYYNFDEGIFNLLGREDLTKIQNNGKKQVELAAINSHLPKIAADQMRTMLTEVLQSRNWQLEGYDKISEGNNKSLPSSNS</sequence>
<dbReference type="InterPro" id="IPR025324">
    <property type="entry name" value="DUF4230"/>
</dbReference>
<evidence type="ECO:0000313" key="2">
    <source>
        <dbReference type="Proteomes" id="UP000321513"/>
    </source>
</evidence>
<dbReference type="AlphaFoldDB" id="A0A512BJ48"/>